<organism evidence="1 2">
    <name type="scientific">Xenoophorus captivus</name>
    <dbReference type="NCBI Taxonomy" id="1517983"/>
    <lineage>
        <taxon>Eukaryota</taxon>
        <taxon>Metazoa</taxon>
        <taxon>Chordata</taxon>
        <taxon>Craniata</taxon>
        <taxon>Vertebrata</taxon>
        <taxon>Euteleostomi</taxon>
        <taxon>Actinopterygii</taxon>
        <taxon>Neopterygii</taxon>
        <taxon>Teleostei</taxon>
        <taxon>Neoteleostei</taxon>
        <taxon>Acanthomorphata</taxon>
        <taxon>Ovalentaria</taxon>
        <taxon>Atherinomorphae</taxon>
        <taxon>Cyprinodontiformes</taxon>
        <taxon>Goodeidae</taxon>
        <taxon>Xenoophorus</taxon>
    </lineage>
</organism>
<protein>
    <submittedName>
        <fullName evidence="1">Uncharacterized protein</fullName>
    </submittedName>
</protein>
<comment type="caution">
    <text evidence="1">The sequence shown here is derived from an EMBL/GenBank/DDBJ whole genome shotgun (WGS) entry which is preliminary data.</text>
</comment>
<sequence>MDNTLTDYSFIHLLYRLFHSGPWCLSPAVYGQDCLDWSPIHQRATQTLHTPNEGNLERPIIFHEERTPRPGVESWTFLLRGNSATNCATMQPTLTV</sequence>
<dbReference type="Proteomes" id="UP001434883">
    <property type="component" value="Unassembled WGS sequence"/>
</dbReference>
<name>A0ABV0RQ17_9TELE</name>
<accession>A0ABV0RQ17</accession>
<dbReference type="EMBL" id="JAHRIN010052796">
    <property type="protein sequence ID" value="MEQ2210287.1"/>
    <property type="molecule type" value="Genomic_DNA"/>
</dbReference>
<gene>
    <name evidence="1" type="ORF">XENOCAPTIV_011074</name>
</gene>
<keyword evidence="2" id="KW-1185">Reference proteome</keyword>
<evidence type="ECO:0000313" key="1">
    <source>
        <dbReference type="EMBL" id="MEQ2210287.1"/>
    </source>
</evidence>
<reference evidence="1 2" key="1">
    <citation type="submission" date="2021-06" db="EMBL/GenBank/DDBJ databases">
        <authorList>
            <person name="Palmer J.M."/>
        </authorList>
    </citation>
    <scope>NUCLEOTIDE SEQUENCE [LARGE SCALE GENOMIC DNA]</scope>
    <source>
        <strain evidence="1 2">XC_2019</strain>
        <tissue evidence="1">Muscle</tissue>
    </source>
</reference>
<evidence type="ECO:0000313" key="2">
    <source>
        <dbReference type="Proteomes" id="UP001434883"/>
    </source>
</evidence>
<proteinExistence type="predicted"/>